<dbReference type="InterPro" id="IPR016868">
    <property type="entry name" value="Phage_B3_Orf5"/>
</dbReference>
<gene>
    <name evidence="3" type="ORF">ABS648_05325</name>
</gene>
<evidence type="ECO:0000313" key="3">
    <source>
        <dbReference type="EMBL" id="XBY65190.1"/>
    </source>
</evidence>
<evidence type="ECO:0000259" key="1">
    <source>
        <dbReference type="Pfam" id="PF10979"/>
    </source>
</evidence>
<organism evidence="3">
    <name type="scientific">Pseudomonas solani</name>
    <dbReference type="NCBI Taxonomy" id="2731552"/>
    <lineage>
        <taxon>Bacteria</taxon>
        <taxon>Pseudomonadati</taxon>
        <taxon>Pseudomonadota</taxon>
        <taxon>Gammaproteobacteria</taxon>
        <taxon>Pseudomonadales</taxon>
        <taxon>Pseudomonadaceae</taxon>
        <taxon>Pseudomonas</taxon>
    </lineage>
</organism>
<accession>A0AAU7Y5I7</accession>
<feature type="domain" description="DUF2786" evidence="1">
    <location>
        <begin position="5"/>
        <end position="41"/>
    </location>
</feature>
<dbReference type="PIRSF" id="PIRSF028111">
    <property type="entry name" value="UCP028111"/>
    <property type="match status" value="1"/>
</dbReference>
<protein>
    <submittedName>
        <fullName evidence="3">DUF2786 domain-containing protein</fullName>
    </submittedName>
</protein>
<dbReference type="InterPro" id="IPR024498">
    <property type="entry name" value="DUF2786"/>
</dbReference>
<dbReference type="Pfam" id="PF23771">
    <property type="entry name" value="DUF7168"/>
    <property type="match status" value="1"/>
</dbReference>
<dbReference type="RefSeq" id="WP_350447794.1">
    <property type="nucleotide sequence ID" value="NZ_CP158373.1"/>
</dbReference>
<dbReference type="EMBL" id="CP158373">
    <property type="protein sequence ID" value="XBY65190.1"/>
    <property type="molecule type" value="Genomic_DNA"/>
</dbReference>
<reference evidence="3" key="1">
    <citation type="submission" date="2023-08" db="EMBL/GenBank/DDBJ databases">
        <title>Increased levels of nutrients transform a symbiont into a lethal pathobiont.</title>
        <authorList>
            <person name="Lachnit T."/>
            <person name="Ulrich L."/>
            <person name="Willmer F.M."/>
            <person name="Hasenbein T."/>
            <person name="Steiner L.X."/>
            <person name="Wolters M."/>
            <person name="Herbst E.M."/>
            <person name="Deines P."/>
        </authorList>
    </citation>
    <scope>NUCLEOTIDE SEQUENCE</scope>
    <source>
        <strain evidence="3">T3</strain>
    </source>
</reference>
<dbReference type="Pfam" id="PF10979">
    <property type="entry name" value="DUF2786"/>
    <property type="match status" value="1"/>
</dbReference>
<dbReference type="InterPro" id="IPR055592">
    <property type="entry name" value="DUF7168"/>
</dbReference>
<feature type="domain" description="DUF7168" evidence="2">
    <location>
        <begin position="45"/>
        <end position="182"/>
    </location>
</feature>
<sequence length="224" mass="24529">MDHKKALEKIKKCLRLAASSNPHEAAAAMRQARALMEKYQVGETDVLMADVQEVAARSGSKVNPTQWEANLAGTVARAYSCRIVFIAGPGNWSFVGEMAEVAGYAMTLLLRQVRQARRDYITTKLKRCKTASKTKRADMFCDAWVWEVRKKVREFAGNQEPSAAVEAYMQKHHQDLQAGSAVDRNAKTGTNSARAFNDAMNGTLAAQGVQLNHGVGGAEQLALT</sequence>
<evidence type="ECO:0000259" key="2">
    <source>
        <dbReference type="Pfam" id="PF23771"/>
    </source>
</evidence>
<dbReference type="AlphaFoldDB" id="A0AAU7Y5I7"/>
<name>A0AAU7Y5I7_9PSED</name>
<proteinExistence type="predicted"/>